<evidence type="ECO:0008006" key="3">
    <source>
        <dbReference type="Google" id="ProtNLM"/>
    </source>
</evidence>
<evidence type="ECO:0000313" key="1">
    <source>
        <dbReference type="EMBL" id="SHJ69752.1"/>
    </source>
</evidence>
<organism evidence="1 2">
    <name type="scientific">Hespellia stercorisuis DSM 15480</name>
    <dbReference type="NCBI Taxonomy" id="1121950"/>
    <lineage>
        <taxon>Bacteria</taxon>
        <taxon>Bacillati</taxon>
        <taxon>Bacillota</taxon>
        <taxon>Clostridia</taxon>
        <taxon>Lachnospirales</taxon>
        <taxon>Lachnospiraceae</taxon>
        <taxon>Hespellia</taxon>
    </lineage>
</organism>
<dbReference type="EMBL" id="FQZY01000014">
    <property type="protein sequence ID" value="SHJ69752.1"/>
    <property type="molecule type" value="Genomic_DNA"/>
</dbReference>
<sequence length="61" mass="7224">MDDKFVVTPKEDKTVTMTIRIDRTLQEEYNELSAKTNRSRNELISMALRYALDNMIIKDEE</sequence>
<reference evidence="1 2" key="1">
    <citation type="submission" date="2016-11" db="EMBL/GenBank/DDBJ databases">
        <authorList>
            <person name="Jaros S."/>
            <person name="Januszkiewicz K."/>
            <person name="Wedrychowicz H."/>
        </authorList>
    </citation>
    <scope>NUCLEOTIDE SEQUENCE [LARGE SCALE GENOMIC DNA]</scope>
    <source>
        <strain evidence="1 2">DSM 15480</strain>
    </source>
</reference>
<proteinExistence type="predicted"/>
<dbReference type="AlphaFoldDB" id="A0A1M6LF10"/>
<dbReference type="Proteomes" id="UP000184301">
    <property type="component" value="Unassembled WGS sequence"/>
</dbReference>
<gene>
    <name evidence="1" type="ORF">SAMN02745243_01172</name>
</gene>
<keyword evidence="2" id="KW-1185">Reference proteome</keyword>
<name>A0A1M6LF10_9FIRM</name>
<evidence type="ECO:0000313" key="2">
    <source>
        <dbReference type="Proteomes" id="UP000184301"/>
    </source>
</evidence>
<dbReference type="InterPro" id="IPR010985">
    <property type="entry name" value="Ribbon_hlx_hlx"/>
</dbReference>
<accession>A0A1M6LF10</accession>
<dbReference type="STRING" id="1121950.SAMN02745243_01172"/>
<protein>
    <recommendedName>
        <fullName evidence="3">Ribbon-helix-helix protein, copG family</fullName>
    </recommendedName>
</protein>
<dbReference type="GO" id="GO:0006355">
    <property type="term" value="P:regulation of DNA-templated transcription"/>
    <property type="evidence" value="ECO:0007669"/>
    <property type="project" value="InterPro"/>
</dbReference>
<dbReference type="OrthoDB" id="2627741at2"/>
<dbReference type="SUPFAM" id="SSF47598">
    <property type="entry name" value="Ribbon-helix-helix"/>
    <property type="match status" value="1"/>
</dbReference>